<dbReference type="EMBL" id="CM003606">
    <property type="protein sequence ID" value="KYP68994.1"/>
    <property type="molecule type" value="Genomic_DNA"/>
</dbReference>
<dbReference type="PANTHER" id="PTHR46148">
    <property type="entry name" value="CHROMO DOMAIN-CONTAINING PROTEIN"/>
    <property type="match status" value="1"/>
</dbReference>
<gene>
    <name evidence="2" type="ORF">KK1_022644</name>
</gene>
<name>A0A151TPJ9_CAJCA</name>
<dbReference type="Pfam" id="PF24626">
    <property type="entry name" value="SH3_Tf2-1"/>
    <property type="match status" value="1"/>
</dbReference>
<dbReference type="Gramene" id="C.cajan_21992.t">
    <property type="protein sequence ID" value="C.cajan_21992.t.cds1"/>
    <property type="gene ID" value="C.cajan_21992"/>
</dbReference>
<accession>A0A151TPJ9</accession>
<dbReference type="PANTHER" id="PTHR46148:SF60">
    <property type="entry name" value="CHROMO DOMAIN-CONTAINING PROTEIN"/>
    <property type="match status" value="1"/>
</dbReference>
<reference evidence="2 3" key="1">
    <citation type="journal article" date="2012" name="Nat. Biotechnol.">
        <title>Draft genome sequence of pigeonpea (Cajanus cajan), an orphan legume crop of resource-poor farmers.</title>
        <authorList>
            <person name="Varshney R.K."/>
            <person name="Chen W."/>
            <person name="Li Y."/>
            <person name="Bharti A.K."/>
            <person name="Saxena R.K."/>
            <person name="Schlueter J.A."/>
            <person name="Donoghue M.T."/>
            <person name="Azam S."/>
            <person name="Fan G."/>
            <person name="Whaley A.M."/>
            <person name="Farmer A.D."/>
            <person name="Sheridan J."/>
            <person name="Iwata A."/>
            <person name="Tuteja R."/>
            <person name="Penmetsa R.V."/>
            <person name="Wu W."/>
            <person name="Upadhyaya H.D."/>
            <person name="Yang S.P."/>
            <person name="Shah T."/>
            <person name="Saxena K.B."/>
            <person name="Michael T."/>
            <person name="McCombie W.R."/>
            <person name="Yang B."/>
            <person name="Zhang G."/>
            <person name="Yang H."/>
            <person name="Wang J."/>
            <person name="Spillane C."/>
            <person name="Cook D.R."/>
            <person name="May G.D."/>
            <person name="Xu X."/>
            <person name="Jackson S.A."/>
        </authorList>
    </citation>
    <scope>NUCLEOTIDE SEQUENCE [LARGE SCALE GENOMIC DNA]</scope>
    <source>
        <strain evidence="3">cv. Asha</strain>
    </source>
</reference>
<keyword evidence="3" id="KW-1185">Reference proteome</keyword>
<organism evidence="2 3">
    <name type="scientific">Cajanus cajan</name>
    <name type="common">Pigeon pea</name>
    <name type="synonym">Cajanus indicus</name>
    <dbReference type="NCBI Taxonomy" id="3821"/>
    <lineage>
        <taxon>Eukaryota</taxon>
        <taxon>Viridiplantae</taxon>
        <taxon>Streptophyta</taxon>
        <taxon>Embryophyta</taxon>
        <taxon>Tracheophyta</taxon>
        <taxon>Spermatophyta</taxon>
        <taxon>Magnoliopsida</taxon>
        <taxon>eudicotyledons</taxon>
        <taxon>Gunneridae</taxon>
        <taxon>Pentapetalae</taxon>
        <taxon>rosids</taxon>
        <taxon>fabids</taxon>
        <taxon>Fabales</taxon>
        <taxon>Fabaceae</taxon>
        <taxon>Papilionoideae</taxon>
        <taxon>50 kb inversion clade</taxon>
        <taxon>NPAAA clade</taxon>
        <taxon>indigoferoid/millettioid clade</taxon>
        <taxon>Phaseoleae</taxon>
        <taxon>Cajanus</taxon>
    </lineage>
</organism>
<protein>
    <recommendedName>
        <fullName evidence="1">Tf2-1-like SH3-like domain-containing protein</fullName>
    </recommendedName>
</protein>
<sequence length="105" mass="12347">KSRKLTPRFIGLHQILKRIGKIAYQVTLPPHLSNLRNVFQLQNHVYDPVYVRELNDLEVKDNLTVETLSVRVEDRMVKQLRDNDIPLFKVVWGGLKLFLRVLLES</sequence>
<evidence type="ECO:0000313" key="2">
    <source>
        <dbReference type="EMBL" id="KYP68994.1"/>
    </source>
</evidence>
<feature type="non-terminal residue" evidence="2">
    <location>
        <position position="1"/>
    </location>
</feature>
<evidence type="ECO:0000259" key="1">
    <source>
        <dbReference type="Pfam" id="PF24626"/>
    </source>
</evidence>
<proteinExistence type="predicted"/>
<evidence type="ECO:0000313" key="3">
    <source>
        <dbReference type="Proteomes" id="UP000075243"/>
    </source>
</evidence>
<dbReference type="Proteomes" id="UP000075243">
    <property type="component" value="Chromosome 4"/>
</dbReference>
<dbReference type="InterPro" id="IPR056924">
    <property type="entry name" value="SH3_Tf2-1"/>
</dbReference>
<feature type="domain" description="Tf2-1-like SH3-like" evidence="1">
    <location>
        <begin position="1"/>
        <end position="41"/>
    </location>
</feature>
<dbReference type="AlphaFoldDB" id="A0A151TPJ9"/>